<evidence type="ECO:0000259" key="7">
    <source>
        <dbReference type="Pfam" id="PF01494"/>
    </source>
</evidence>
<keyword evidence="6" id="KW-0472">Membrane</keyword>
<dbReference type="Gene3D" id="3.50.50.60">
    <property type="entry name" value="FAD/NAD(P)-binding domain"/>
    <property type="match status" value="1"/>
</dbReference>
<keyword evidence="2" id="KW-0285">Flavoprotein</keyword>
<evidence type="ECO:0000256" key="3">
    <source>
        <dbReference type="ARBA" id="ARBA00022827"/>
    </source>
</evidence>
<dbReference type="AlphaFoldDB" id="A0A9P6N5Z6"/>
<dbReference type="PANTHER" id="PTHR13789:SF309">
    <property type="entry name" value="PUTATIVE (AFU_ORTHOLOGUE AFUA_6G14510)-RELATED"/>
    <property type="match status" value="1"/>
</dbReference>
<dbReference type="PRINTS" id="PR00420">
    <property type="entry name" value="RNGMNOXGNASE"/>
</dbReference>
<organism evidence="8 9">
    <name type="scientific">Entomortierella chlamydospora</name>
    <dbReference type="NCBI Taxonomy" id="101097"/>
    <lineage>
        <taxon>Eukaryota</taxon>
        <taxon>Fungi</taxon>
        <taxon>Fungi incertae sedis</taxon>
        <taxon>Mucoromycota</taxon>
        <taxon>Mortierellomycotina</taxon>
        <taxon>Mortierellomycetes</taxon>
        <taxon>Mortierellales</taxon>
        <taxon>Mortierellaceae</taxon>
        <taxon>Entomortierella</taxon>
    </lineage>
</organism>
<evidence type="ECO:0000313" key="9">
    <source>
        <dbReference type="Proteomes" id="UP000703661"/>
    </source>
</evidence>
<dbReference type="EMBL" id="JAAAID010000030">
    <property type="protein sequence ID" value="KAG0024088.1"/>
    <property type="molecule type" value="Genomic_DNA"/>
</dbReference>
<dbReference type="Pfam" id="PF01494">
    <property type="entry name" value="FAD_binding_3"/>
    <property type="match status" value="1"/>
</dbReference>
<dbReference type="InterPro" id="IPR002938">
    <property type="entry name" value="FAD-bd"/>
</dbReference>
<comment type="caution">
    <text evidence="8">The sequence shown here is derived from an EMBL/GenBank/DDBJ whole genome shotgun (WGS) entry which is preliminary data.</text>
</comment>
<dbReference type="GO" id="GO:0004497">
    <property type="term" value="F:monooxygenase activity"/>
    <property type="evidence" value="ECO:0007669"/>
    <property type="project" value="UniProtKB-KW"/>
</dbReference>
<reference evidence="8" key="1">
    <citation type="journal article" date="2020" name="Fungal Divers.">
        <title>Resolving the Mortierellaceae phylogeny through synthesis of multi-gene phylogenetics and phylogenomics.</title>
        <authorList>
            <person name="Vandepol N."/>
            <person name="Liber J."/>
            <person name="Desiro A."/>
            <person name="Na H."/>
            <person name="Kennedy M."/>
            <person name="Barry K."/>
            <person name="Grigoriev I.V."/>
            <person name="Miller A.N."/>
            <person name="O'Donnell K."/>
            <person name="Stajich J.E."/>
            <person name="Bonito G."/>
        </authorList>
    </citation>
    <scope>NUCLEOTIDE SEQUENCE</scope>
    <source>
        <strain evidence="8">NRRL 2769</strain>
    </source>
</reference>
<keyword evidence="6" id="KW-1133">Transmembrane helix</keyword>
<protein>
    <recommendedName>
        <fullName evidence="7">FAD-binding domain-containing protein</fullName>
    </recommendedName>
</protein>
<evidence type="ECO:0000256" key="2">
    <source>
        <dbReference type="ARBA" id="ARBA00022630"/>
    </source>
</evidence>
<evidence type="ECO:0000313" key="8">
    <source>
        <dbReference type="EMBL" id="KAG0024088.1"/>
    </source>
</evidence>
<comment type="similarity">
    <text evidence="1">Belongs to the paxM FAD-dependent monooxygenase family.</text>
</comment>
<evidence type="ECO:0000256" key="1">
    <source>
        <dbReference type="ARBA" id="ARBA00007992"/>
    </source>
</evidence>
<accession>A0A9P6N5Z6</accession>
<keyword evidence="3" id="KW-0274">FAD</keyword>
<gene>
    <name evidence="8" type="ORF">BGZ80_006097</name>
</gene>
<evidence type="ECO:0000256" key="5">
    <source>
        <dbReference type="ARBA" id="ARBA00023033"/>
    </source>
</evidence>
<feature type="transmembrane region" description="Helical" evidence="6">
    <location>
        <begin position="12"/>
        <end position="30"/>
    </location>
</feature>
<dbReference type="SUPFAM" id="SSF51905">
    <property type="entry name" value="FAD/NAD(P)-binding domain"/>
    <property type="match status" value="1"/>
</dbReference>
<name>A0A9P6N5Z6_9FUNG</name>
<dbReference type="Proteomes" id="UP000703661">
    <property type="component" value="Unassembled WGS sequence"/>
</dbReference>
<keyword evidence="4" id="KW-0560">Oxidoreductase</keyword>
<proteinExistence type="inferred from homology"/>
<evidence type="ECO:0000256" key="4">
    <source>
        <dbReference type="ARBA" id="ARBA00023002"/>
    </source>
</evidence>
<dbReference type="InterPro" id="IPR050493">
    <property type="entry name" value="FAD-dep_Monooxygenase_BioMet"/>
</dbReference>
<dbReference type="GO" id="GO:0071949">
    <property type="term" value="F:FAD binding"/>
    <property type="evidence" value="ECO:0007669"/>
    <property type="project" value="InterPro"/>
</dbReference>
<keyword evidence="9" id="KW-1185">Reference proteome</keyword>
<evidence type="ECO:0000256" key="6">
    <source>
        <dbReference type="SAM" id="Phobius"/>
    </source>
</evidence>
<keyword evidence="5" id="KW-0503">Monooxygenase</keyword>
<keyword evidence="6" id="KW-0812">Transmembrane</keyword>
<sequence>MSTTNLENKNVPTVLIVGAGIAGLMLGILFETIDIPYHIFDRTSAIRPLGSAMGLSSNTFPIFEQLGLYKEIMKFSIPFRSTEIFDSGLHKLGSINLDHRLFGYDNALFPRAKFHELLLKQIPVDKISYNKKVVSTEEKNGKTIIQCSDDSTYEGDILVGADGAYSGVRQSLYKHLDEKGMLPKSDLDDLEIGYLSMLGIATPKNPEKYPQLKGEATYLTNVIGTDKTWRAVSLAHNQISWSMGIAVSKEEGQALRFKNSEWGPKSNEVMIKGVDNLPCPLGGTMGELIEDTPKELISKIFLEEKNFLT</sequence>
<dbReference type="PANTHER" id="PTHR13789">
    <property type="entry name" value="MONOOXYGENASE"/>
    <property type="match status" value="1"/>
</dbReference>
<dbReference type="InterPro" id="IPR036188">
    <property type="entry name" value="FAD/NAD-bd_sf"/>
</dbReference>
<feature type="domain" description="FAD-binding" evidence="7">
    <location>
        <begin position="13"/>
        <end position="173"/>
    </location>
</feature>